<evidence type="ECO:0000256" key="16">
    <source>
        <dbReference type="ARBA" id="ARBA00031171"/>
    </source>
</evidence>
<keyword evidence="13" id="KW-1015">Disulfide bond</keyword>
<dbReference type="InterPro" id="IPR001187">
    <property type="entry name" value="Tissue_factor"/>
</dbReference>
<dbReference type="InterPro" id="IPR036116">
    <property type="entry name" value="FN3_sf"/>
</dbReference>
<keyword evidence="10" id="KW-0094">Blood coagulation</keyword>
<evidence type="ECO:0000256" key="10">
    <source>
        <dbReference type="ARBA" id="ARBA00023084"/>
    </source>
</evidence>
<evidence type="ECO:0000256" key="2">
    <source>
        <dbReference type="ARBA" id="ARBA00004479"/>
    </source>
</evidence>
<keyword evidence="15" id="KW-0449">Lipoprotein</keyword>
<dbReference type="Gene3D" id="2.60.40.10">
    <property type="entry name" value="Immunoglobulins"/>
    <property type="match status" value="2"/>
</dbReference>
<dbReference type="Pfam" id="PF01108">
    <property type="entry name" value="Tissue_fac"/>
    <property type="match status" value="1"/>
</dbReference>
<evidence type="ECO:0000256" key="14">
    <source>
        <dbReference type="ARBA" id="ARBA00023180"/>
    </source>
</evidence>
<dbReference type="InterPro" id="IPR003961">
    <property type="entry name" value="FN3_dom"/>
</dbReference>
<sequence length="345" mass="39170">MASLRTVICLGVCLYTWTLTAAENNMPKAENLKWVSLDFKTIIKWTAEESDYKYTVSFSSDDNNWSLSPDCIRITESECDLTEHLTPYDRAYKADIQTEPDPVDYDEDLDNYPHTYSDPFNPYRESKISAVDITVEAVDESRVMVNITDPLTGIHRHGKQLSLRDILKNDLKYKISYYKSGSTGKVSKLDAGESYCFMAAAFIPSRPKSSQLGAWSQQLCTPLEGSILHELNLGFWVGIIFILLTVFFIIVTVTVLCCRCCRQRNSTQSSTPVYYIPNRKNWPNEGPLVFRAVKRSAARLRSTWGLIPAVSQFHTSDSEQVQSIQQVDTSLQCVSMLTKLARLLY</sequence>
<dbReference type="InterPro" id="IPR050650">
    <property type="entry name" value="Type-II_Cytokine-TF_Rcpt"/>
</dbReference>
<evidence type="ECO:0000313" key="21">
    <source>
        <dbReference type="EMBL" id="KAF3858831.1"/>
    </source>
</evidence>
<keyword evidence="22" id="KW-1185">Reference proteome</keyword>
<keyword evidence="12" id="KW-0564">Palmitate</keyword>
<dbReference type="InterPro" id="IPR015373">
    <property type="entry name" value="Interferon/interleukin_rcp_dom"/>
</dbReference>
<dbReference type="Proteomes" id="UP000518266">
    <property type="component" value="Unassembled WGS sequence"/>
</dbReference>
<keyword evidence="11 17" id="KW-0472">Membrane</keyword>
<evidence type="ECO:0000256" key="8">
    <source>
        <dbReference type="ARBA" id="ARBA00022729"/>
    </source>
</evidence>
<dbReference type="SUPFAM" id="SSF49265">
    <property type="entry name" value="Fibronectin type III"/>
    <property type="match status" value="2"/>
</dbReference>
<dbReference type="FunFam" id="2.60.40.10:FF:000746">
    <property type="entry name" value="Tissue factor"/>
    <property type="match status" value="1"/>
</dbReference>
<dbReference type="InterPro" id="IPR013783">
    <property type="entry name" value="Ig-like_fold"/>
</dbReference>
<keyword evidence="9 17" id="KW-1133">Transmembrane helix</keyword>
<protein>
    <recommendedName>
        <fullName evidence="5">Tissue factor</fullName>
    </recommendedName>
    <alternativeName>
        <fullName evidence="16">Coagulation factor III</fullName>
    </alternativeName>
</protein>
<evidence type="ECO:0000256" key="15">
    <source>
        <dbReference type="ARBA" id="ARBA00023288"/>
    </source>
</evidence>
<comment type="subunit">
    <text evidence="4">Interacts with HSPE; the interaction, inhibited by heparin, promotes the generation of activated factor X and activates coagulation in the presence of activated factor VII.</text>
</comment>
<comment type="caution">
    <text evidence="21">The sequence shown here is derived from an EMBL/GenBank/DDBJ whole genome shotgun (WGS) entry which is preliminary data.</text>
</comment>
<dbReference type="PANTHER" id="PTHR20859:SF22">
    <property type="entry name" value="TISSUE FACTOR"/>
    <property type="match status" value="1"/>
</dbReference>
<keyword evidence="14" id="KW-0325">Glycoprotein</keyword>
<dbReference type="EMBL" id="JAAKFY010000004">
    <property type="protein sequence ID" value="KAF3858831.1"/>
    <property type="molecule type" value="Genomic_DNA"/>
</dbReference>
<feature type="signal peptide" evidence="18">
    <location>
        <begin position="1"/>
        <end position="22"/>
    </location>
</feature>
<feature type="chain" id="PRO_5029901084" description="Tissue factor" evidence="18">
    <location>
        <begin position="23"/>
        <end position="345"/>
    </location>
</feature>
<comment type="subcellular location">
    <subcellularLocation>
        <location evidence="2">Membrane</location>
        <topology evidence="2">Single-pass type I membrane protein</topology>
    </subcellularLocation>
</comment>
<feature type="domain" description="Interferon/interleukin receptor" evidence="20">
    <location>
        <begin position="133"/>
        <end position="221"/>
    </location>
</feature>
<evidence type="ECO:0000256" key="7">
    <source>
        <dbReference type="ARBA" id="ARBA00022696"/>
    </source>
</evidence>
<evidence type="ECO:0000256" key="13">
    <source>
        <dbReference type="ARBA" id="ARBA00023157"/>
    </source>
</evidence>
<feature type="domain" description="Fibronectin type-III" evidence="19">
    <location>
        <begin position="8"/>
        <end position="101"/>
    </location>
</feature>
<gene>
    <name evidence="21" type="ORF">F7725_012032</name>
</gene>
<reference evidence="21 22" key="1">
    <citation type="submission" date="2020-03" db="EMBL/GenBank/DDBJ databases">
        <title>Dissostichus mawsoni Genome sequencing and assembly.</title>
        <authorList>
            <person name="Park H."/>
        </authorList>
    </citation>
    <scope>NUCLEOTIDE SEQUENCE [LARGE SCALE GENOMIC DNA]</scope>
    <source>
        <strain evidence="21">DM0001</strain>
        <tissue evidence="21">Muscle</tissue>
    </source>
</reference>
<dbReference type="GO" id="GO:0005886">
    <property type="term" value="C:plasma membrane"/>
    <property type="evidence" value="ECO:0007669"/>
    <property type="project" value="TreeGrafter"/>
</dbReference>
<evidence type="ECO:0000256" key="9">
    <source>
        <dbReference type="ARBA" id="ARBA00022989"/>
    </source>
</evidence>
<keyword evidence="8 18" id="KW-0732">Signal</keyword>
<comment type="function">
    <text evidence="1">Initiates blood coagulation by forming a complex with circulating factor VII or VIIa. The [TF:VIIa] complex activates factors IX or X by specific limited proteolysis. TF plays a role in normal hemostasis by initiating the cell-surface assembly and propagation of the coagulation protease cascade.</text>
</comment>
<evidence type="ECO:0000256" key="3">
    <source>
        <dbReference type="ARBA" id="ARBA00009197"/>
    </source>
</evidence>
<dbReference type="GO" id="GO:0007596">
    <property type="term" value="P:blood coagulation"/>
    <property type="evidence" value="ECO:0007669"/>
    <property type="project" value="UniProtKB-KW"/>
</dbReference>
<dbReference type="GO" id="GO:0004896">
    <property type="term" value="F:cytokine receptor activity"/>
    <property type="evidence" value="ECO:0007669"/>
    <property type="project" value="TreeGrafter"/>
</dbReference>
<dbReference type="PRINTS" id="PR00346">
    <property type="entry name" value="TISSUEFACTOR"/>
</dbReference>
<evidence type="ECO:0000256" key="18">
    <source>
        <dbReference type="SAM" id="SignalP"/>
    </source>
</evidence>
<evidence type="ECO:0000256" key="12">
    <source>
        <dbReference type="ARBA" id="ARBA00023139"/>
    </source>
</evidence>
<dbReference type="Pfam" id="PF09294">
    <property type="entry name" value="Interfer-bind"/>
    <property type="match status" value="1"/>
</dbReference>
<evidence type="ECO:0000256" key="4">
    <source>
        <dbReference type="ARBA" id="ARBA00011184"/>
    </source>
</evidence>
<evidence type="ECO:0000256" key="11">
    <source>
        <dbReference type="ARBA" id="ARBA00023136"/>
    </source>
</evidence>
<comment type="similarity">
    <text evidence="3">Belongs to the tissue factor family.</text>
</comment>
<evidence type="ECO:0000259" key="19">
    <source>
        <dbReference type="Pfam" id="PF01108"/>
    </source>
</evidence>
<dbReference type="PANTHER" id="PTHR20859">
    <property type="entry name" value="INTERFERON/INTERLEUKIN RECEPTOR"/>
    <property type="match status" value="1"/>
</dbReference>
<feature type="non-terminal residue" evidence="21">
    <location>
        <position position="1"/>
    </location>
</feature>
<evidence type="ECO:0000256" key="6">
    <source>
        <dbReference type="ARBA" id="ARBA00022692"/>
    </source>
</evidence>
<dbReference type="OrthoDB" id="8942372at2759"/>
<evidence type="ECO:0000256" key="1">
    <source>
        <dbReference type="ARBA" id="ARBA00002201"/>
    </source>
</evidence>
<dbReference type="AlphaFoldDB" id="A0A7J5ZCG5"/>
<evidence type="ECO:0000256" key="5">
    <source>
        <dbReference type="ARBA" id="ARBA00018722"/>
    </source>
</evidence>
<evidence type="ECO:0000256" key="17">
    <source>
        <dbReference type="SAM" id="Phobius"/>
    </source>
</evidence>
<evidence type="ECO:0000313" key="22">
    <source>
        <dbReference type="Proteomes" id="UP000518266"/>
    </source>
</evidence>
<feature type="transmembrane region" description="Helical" evidence="17">
    <location>
        <begin position="233"/>
        <end position="258"/>
    </location>
</feature>
<organism evidence="21 22">
    <name type="scientific">Dissostichus mawsoni</name>
    <name type="common">Antarctic cod</name>
    <dbReference type="NCBI Taxonomy" id="36200"/>
    <lineage>
        <taxon>Eukaryota</taxon>
        <taxon>Metazoa</taxon>
        <taxon>Chordata</taxon>
        <taxon>Craniata</taxon>
        <taxon>Vertebrata</taxon>
        <taxon>Euteleostomi</taxon>
        <taxon>Actinopterygii</taxon>
        <taxon>Neopterygii</taxon>
        <taxon>Teleostei</taxon>
        <taxon>Neoteleostei</taxon>
        <taxon>Acanthomorphata</taxon>
        <taxon>Eupercaria</taxon>
        <taxon>Perciformes</taxon>
        <taxon>Notothenioidei</taxon>
        <taxon>Nototheniidae</taxon>
        <taxon>Dissostichus</taxon>
    </lineage>
</organism>
<proteinExistence type="inferred from homology"/>
<evidence type="ECO:0000259" key="20">
    <source>
        <dbReference type="Pfam" id="PF09294"/>
    </source>
</evidence>
<keyword evidence="7" id="KW-0356">Hemostasis</keyword>
<keyword evidence="6 17" id="KW-0812">Transmembrane</keyword>
<name>A0A7J5ZCG5_DISMA</name>
<accession>A0A7J5ZCG5</accession>